<protein>
    <submittedName>
        <fullName evidence="6">Uncharacterized protein</fullName>
    </submittedName>
</protein>
<evidence type="ECO:0000313" key="1">
    <source>
        <dbReference type="EMBL" id="KAG2865714.1"/>
    </source>
</evidence>
<evidence type="ECO:0000313" key="4">
    <source>
        <dbReference type="EMBL" id="KAG2983807.1"/>
    </source>
</evidence>
<dbReference type="EMBL" id="RCMV01000230">
    <property type="protein sequence ID" value="KAG3221164.1"/>
    <property type="molecule type" value="Genomic_DNA"/>
</dbReference>
<dbReference type="PANTHER" id="PTHR11439">
    <property type="entry name" value="GAG-POL-RELATED RETROTRANSPOSON"/>
    <property type="match status" value="1"/>
</dbReference>
<dbReference type="Proteomes" id="UP000697107">
    <property type="component" value="Unassembled WGS sequence"/>
</dbReference>
<accession>A0A329R9X4</accession>
<dbReference type="PANTHER" id="PTHR11439:SF440">
    <property type="entry name" value="INTEGRASE CATALYTIC DOMAIN-CONTAINING PROTEIN"/>
    <property type="match status" value="1"/>
</dbReference>
<dbReference type="EMBL" id="MJFZ01001732">
    <property type="protein sequence ID" value="RAW21487.1"/>
    <property type="molecule type" value="Genomic_DNA"/>
</dbReference>
<evidence type="ECO:0000313" key="3">
    <source>
        <dbReference type="EMBL" id="KAG2951855.1"/>
    </source>
</evidence>
<evidence type="ECO:0000313" key="6">
    <source>
        <dbReference type="EMBL" id="RAW21487.1"/>
    </source>
</evidence>
<dbReference type="EMBL" id="RCMG01000053">
    <property type="protein sequence ID" value="KAG2865714.1"/>
    <property type="molecule type" value="Genomic_DNA"/>
</dbReference>
<name>A0A329R9X4_9STRA</name>
<dbReference type="AlphaFoldDB" id="A0A329R9X4"/>
<evidence type="ECO:0000313" key="7">
    <source>
        <dbReference type="Proteomes" id="UP000251314"/>
    </source>
</evidence>
<dbReference type="Proteomes" id="UP000735874">
    <property type="component" value="Unassembled WGS sequence"/>
</dbReference>
<dbReference type="EMBL" id="RCMI01000238">
    <property type="protein sequence ID" value="KAG2923480.1"/>
    <property type="molecule type" value="Genomic_DNA"/>
</dbReference>
<evidence type="ECO:0000313" key="2">
    <source>
        <dbReference type="EMBL" id="KAG2923480.1"/>
    </source>
</evidence>
<dbReference type="EMBL" id="RCMK01000046">
    <property type="protein sequence ID" value="KAG2951855.1"/>
    <property type="molecule type" value="Genomic_DNA"/>
</dbReference>
<keyword evidence="7" id="KW-1185">Reference proteome</keyword>
<dbReference type="CDD" id="cd09272">
    <property type="entry name" value="RNase_HI_RT_Ty1"/>
    <property type="match status" value="1"/>
</dbReference>
<proteinExistence type="predicted"/>
<sequence>MIDWKLAKKIARYLKDTKGLKLTMQDVAKSGDEVAIESWSDADFSADKGDRKCVTGGVMKVDGSIVQWICKKQTGVALSTMEAEFTSASHVGCDLLGMRQLVRKLGF</sequence>
<dbReference type="Proteomes" id="UP000774804">
    <property type="component" value="Unassembled WGS sequence"/>
</dbReference>
<dbReference type="VEuPathDB" id="FungiDB:PC110_g22070"/>
<organism evidence="6 7">
    <name type="scientific">Phytophthora cactorum</name>
    <dbReference type="NCBI Taxonomy" id="29920"/>
    <lineage>
        <taxon>Eukaryota</taxon>
        <taxon>Sar</taxon>
        <taxon>Stramenopiles</taxon>
        <taxon>Oomycota</taxon>
        <taxon>Peronosporomycetes</taxon>
        <taxon>Peronosporales</taxon>
        <taxon>Peronosporaceae</taxon>
        <taxon>Phytophthora</taxon>
    </lineage>
</organism>
<gene>
    <name evidence="6" type="ORF">PC110_g22070</name>
    <name evidence="1" type="ORF">PC113_g3472</name>
    <name evidence="2" type="ORF">PC115_g8921</name>
    <name evidence="3" type="ORF">PC117_g3275</name>
    <name evidence="4" type="ORF">PC118_g9197</name>
    <name evidence="5" type="ORF">PC129_g8098</name>
</gene>
<dbReference type="Proteomes" id="UP000736787">
    <property type="component" value="Unassembled WGS sequence"/>
</dbReference>
<dbReference type="STRING" id="29920.A0A329R9X4"/>
<dbReference type="EMBL" id="RCML01000248">
    <property type="protein sequence ID" value="KAG2983807.1"/>
    <property type="molecule type" value="Genomic_DNA"/>
</dbReference>
<dbReference type="OrthoDB" id="105102at2759"/>
<evidence type="ECO:0000313" key="5">
    <source>
        <dbReference type="EMBL" id="KAG3221164.1"/>
    </source>
</evidence>
<reference evidence="6 7" key="1">
    <citation type="submission" date="2018-01" db="EMBL/GenBank/DDBJ databases">
        <title>Draft genome of the strawberry crown rot pathogen Phytophthora cactorum.</title>
        <authorList>
            <person name="Armitage A.D."/>
            <person name="Lysoe E."/>
            <person name="Nellist C.F."/>
            <person name="Harrison R.J."/>
            <person name="Brurberg M.B."/>
        </authorList>
    </citation>
    <scope>NUCLEOTIDE SEQUENCE [LARGE SCALE GENOMIC DNA]</scope>
    <source>
        <strain evidence="6 7">10300</strain>
    </source>
</reference>
<dbReference type="Proteomes" id="UP000251314">
    <property type="component" value="Unassembled WGS sequence"/>
</dbReference>
<dbReference type="Proteomes" id="UP000760860">
    <property type="component" value="Unassembled WGS sequence"/>
</dbReference>
<reference evidence="1" key="2">
    <citation type="submission" date="2018-10" db="EMBL/GenBank/DDBJ databases">
        <title>Effector identification in a new, highly contiguous assembly of the strawberry crown rot pathogen Phytophthora cactorum.</title>
        <authorList>
            <person name="Armitage A.D."/>
            <person name="Nellist C.F."/>
            <person name="Bates H."/>
            <person name="Vickerstaff R.J."/>
            <person name="Harrison R.J."/>
        </authorList>
    </citation>
    <scope>NUCLEOTIDE SEQUENCE</scope>
    <source>
        <strain evidence="1">15-7</strain>
        <strain evidence="2">4032</strain>
        <strain evidence="3">4040</strain>
        <strain evidence="4">P415</strain>
        <strain evidence="5">P421</strain>
    </source>
</reference>
<comment type="caution">
    <text evidence="6">The sequence shown here is derived from an EMBL/GenBank/DDBJ whole genome shotgun (WGS) entry which is preliminary data.</text>
</comment>